<dbReference type="Proteomes" id="UP000287033">
    <property type="component" value="Unassembled WGS sequence"/>
</dbReference>
<comment type="caution">
    <text evidence="2">The sequence shown here is derived from an EMBL/GenBank/DDBJ whole genome shotgun (WGS) entry which is preliminary data.</text>
</comment>
<proteinExistence type="predicted"/>
<feature type="region of interest" description="Disordered" evidence="1">
    <location>
        <begin position="43"/>
        <end position="164"/>
    </location>
</feature>
<name>A0A401TDL0_CHIPU</name>
<evidence type="ECO:0000256" key="1">
    <source>
        <dbReference type="SAM" id="MobiDB-lite"/>
    </source>
</evidence>
<feature type="region of interest" description="Disordered" evidence="1">
    <location>
        <begin position="1"/>
        <end position="22"/>
    </location>
</feature>
<gene>
    <name evidence="2" type="ORF">chiPu_0024889</name>
</gene>
<dbReference type="EMBL" id="BEZZ01048221">
    <property type="protein sequence ID" value="GCC40719.1"/>
    <property type="molecule type" value="Genomic_DNA"/>
</dbReference>
<protein>
    <recommendedName>
        <fullName evidence="4">H15 domain-containing protein</fullName>
    </recommendedName>
</protein>
<organism evidence="2 3">
    <name type="scientific">Chiloscyllium punctatum</name>
    <name type="common">Brownbanded bambooshark</name>
    <name type="synonym">Hemiscyllium punctatum</name>
    <dbReference type="NCBI Taxonomy" id="137246"/>
    <lineage>
        <taxon>Eukaryota</taxon>
        <taxon>Metazoa</taxon>
        <taxon>Chordata</taxon>
        <taxon>Craniata</taxon>
        <taxon>Vertebrata</taxon>
        <taxon>Chondrichthyes</taxon>
        <taxon>Elasmobranchii</taxon>
        <taxon>Galeomorphii</taxon>
        <taxon>Galeoidea</taxon>
        <taxon>Orectolobiformes</taxon>
        <taxon>Hemiscylliidae</taxon>
        <taxon>Chiloscyllium</taxon>
    </lineage>
</organism>
<keyword evidence="3" id="KW-1185">Reference proteome</keyword>
<evidence type="ECO:0000313" key="3">
    <source>
        <dbReference type="Proteomes" id="UP000287033"/>
    </source>
</evidence>
<evidence type="ECO:0008006" key="4">
    <source>
        <dbReference type="Google" id="ProtNLM"/>
    </source>
</evidence>
<evidence type="ECO:0000313" key="2">
    <source>
        <dbReference type="EMBL" id="GCC40719.1"/>
    </source>
</evidence>
<dbReference type="AlphaFoldDB" id="A0A401TDL0"/>
<feature type="compositionally biased region" description="Basic and acidic residues" evidence="1">
    <location>
        <begin position="135"/>
        <end position="152"/>
    </location>
</feature>
<feature type="compositionally biased region" description="Basic and acidic residues" evidence="1">
    <location>
        <begin position="84"/>
        <end position="96"/>
    </location>
</feature>
<sequence length="164" mass="17928">KVKAPKKKAAAPRKKPAGPGLGELILKVVRECKETSLIRIKKEKWGRCGQAQLPDQDVYQEVPGERLPGSGQGPGRLRLLQTRSDSRQDRSGKEGESSSYRQASGREVTTAYRKKSPAKKPGSGKAALPKKKRVSKEAPKKKIPVEKVEKAKSPKALKTPQQIG</sequence>
<reference evidence="2 3" key="1">
    <citation type="journal article" date="2018" name="Nat. Ecol. Evol.">
        <title>Shark genomes provide insights into elasmobranch evolution and the origin of vertebrates.</title>
        <authorList>
            <person name="Hara Y"/>
            <person name="Yamaguchi K"/>
            <person name="Onimaru K"/>
            <person name="Kadota M"/>
            <person name="Koyanagi M"/>
            <person name="Keeley SD"/>
            <person name="Tatsumi K"/>
            <person name="Tanaka K"/>
            <person name="Motone F"/>
            <person name="Kageyama Y"/>
            <person name="Nozu R"/>
            <person name="Adachi N"/>
            <person name="Nishimura O"/>
            <person name="Nakagawa R"/>
            <person name="Tanegashima C"/>
            <person name="Kiyatake I"/>
            <person name="Matsumoto R"/>
            <person name="Murakumo K"/>
            <person name="Nishida K"/>
            <person name="Terakita A"/>
            <person name="Kuratani S"/>
            <person name="Sato K"/>
            <person name="Hyodo S Kuraku.S."/>
        </authorList>
    </citation>
    <scope>NUCLEOTIDE SEQUENCE [LARGE SCALE GENOMIC DNA]</scope>
</reference>
<feature type="compositionally biased region" description="Basic residues" evidence="1">
    <location>
        <begin position="1"/>
        <end position="16"/>
    </location>
</feature>
<feature type="non-terminal residue" evidence="2">
    <location>
        <position position="1"/>
    </location>
</feature>
<accession>A0A401TDL0</accession>